<comment type="caution">
    <text evidence="3">The sequence shown here is derived from an EMBL/GenBank/DDBJ whole genome shotgun (WGS) entry which is preliminary data.</text>
</comment>
<evidence type="ECO:0000256" key="1">
    <source>
        <dbReference type="SAM" id="MobiDB-lite"/>
    </source>
</evidence>
<name>A0A2N5SY35_9BASI</name>
<dbReference type="EMBL" id="PGCI01000085">
    <property type="protein sequence ID" value="PLW41847.1"/>
    <property type="molecule type" value="Genomic_DNA"/>
</dbReference>
<sequence>MKNCGERVLAKLFASKRSANQDAPTGLNDGIDCELISASYITRRLSKALTPNFITSLPPPDALWQPELNTSPSPARGRGARSRAKRDLPSRDPAGLPPGGSHFGGFVKLGGNRRWSLRETAEEGLCINLGLTPRN</sequence>
<evidence type="ECO:0000313" key="5">
    <source>
        <dbReference type="Proteomes" id="UP000235388"/>
    </source>
</evidence>
<evidence type="ECO:0000313" key="2">
    <source>
        <dbReference type="EMBL" id="PLW10132.1"/>
    </source>
</evidence>
<evidence type="ECO:0000313" key="4">
    <source>
        <dbReference type="EMBL" id="PLW41847.1"/>
    </source>
</evidence>
<evidence type="ECO:0000313" key="3">
    <source>
        <dbReference type="EMBL" id="PLW18145.1"/>
    </source>
</evidence>
<evidence type="ECO:0000313" key="6">
    <source>
        <dbReference type="Proteomes" id="UP000235392"/>
    </source>
</evidence>
<reference evidence="5 6" key="1">
    <citation type="submission" date="2017-11" db="EMBL/GenBank/DDBJ databases">
        <title>De novo assembly and phasing of dikaryotic genomes from two isolates of Puccinia coronata f. sp. avenae, the causal agent of oat crown rust.</title>
        <authorList>
            <person name="Miller M.E."/>
            <person name="Zhang Y."/>
            <person name="Omidvar V."/>
            <person name="Sperschneider J."/>
            <person name="Schwessinger B."/>
            <person name="Raley C."/>
            <person name="Palmer J.M."/>
            <person name="Garnica D."/>
            <person name="Upadhyaya N."/>
            <person name="Rathjen J."/>
            <person name="Taylor J.M."/>
            <person name="Park R.F."/>
            <person name="Dodds P.N."/>
            <person name="Hirsch C.D."/>
            <person name="Kianian S.F."/>
            <person name="Figueroa M."/>
        </authorList>
    </citation>
    <scope>NUCLEOTIDE SEQUENCE [LARGE SCALE GENOMIC DNA]</scope>
    <source>
        <strain evidence="2">12NC29</strain>
        <strain evidence="3">12SD80</strain>
    </source>
</reference>
<dbReference type="AlphaFoldDB" id="A0A2N5SY35"/>
<gene>
    <name evidence="2" type="ORF">PCANC_21352</name>
    <name evidence="4" type="ORF">PCASD_05523</name>
    <name evidence="3" type="ORF">PCASD_19069</name>
</gene>
<dbReference type="EMBL" id="PGCI01000738">
    <property type="protein sequence ID" value="PLW18145.1"/>
    <property type="molecule type" value="Genomic_DNA"/>
</dbReference>
<accession>A0A2N5SY35</accession>
<dbReference type="EMBL" id="PGCJ01001073">
    <property type="protein sequence ID" value="PLW10132.1"/>
    <property type="molecule type" value="Genomic_DNA"/>
</dbReference>
<organism evidence="3 6">
    <name type="scientific">Puccinia coronata f. sp. avenae</name>
    <dbReference type="NCBI Taxonomy" id="200324"/>
    <lineage>
        <taxon>Eukaryota</taxon>
        <taxon>Fungi</taxon>
        <taxon>Dikarya</taxon>
        <taxon>Basidiomycota</taxon>
        <taxon>Pucciniomycotina</taxon>
        <taxon>Pucciniomycetes</taxon>
        <taxon>Pucciniales</taxon>
        <taxon>Pucciniaceae</taxon>
        <taxon>Puccinia</taxon>
    </lineage>
</organism>
<dbReference type="Proteomes" id="UP000235388">
    <property type="component" value="Unassembled WGS sequence"/>
</dbReference>
<dbReference type="Proteomes" id="UP000235392">
    <property type="component" value="Unassembled WGS sequence"/>
</dbReference>
<keyword evidence="5" id="KW-1185">Reference proteome</keyword>
<feature type="region of interest" description="Disordered" evidence="1">
    <location>
        <begin position="56"/>
        <end position="105"/>
    </location>
</feature>
<protein>
    <submittedName>
        <fullName evidence="3">Uncharacterized protein</fullName>
    </submittedName>
</protein>
<proteinExistence type="predicted"/>